<evidence type="ECO:0000256" key="14">
    <source>
        <dbReference type="SAM" id="Phobius"/>
    </source>
</evidence>
<feature type="domain" description="ABC3 transporter permease C-terminal" evidence="15">
    <location>
        <begin position="212"/>
        <end position="327"/>
    </location>
</feature>
<evidence type="ECO:0000313" key="17">
    <source>
        <dbReference type="EMBL" id="BBG29274.1"/>
    </source>
</evidence>
<evidence type="ECO:0000256" key="4">
    <source>
        <dbReference type="ARBA" id="ARBA00021907"/>
    </source>
</evidence>
<feature type="transmembrane region" description="Helical" evidence="14">
    <location>
        <begin position="58"/>
        <end position="81"/>
    </location>
</feature>
<comment type="similarity">
    <text evidence="2 12">Belongs to the ABC-4 integral membrane protein family. FtsX subfamily.</text>
</comment>
<protein>
    <recommendedName>
        <fullName evidence="4 12">Cell division protein FtsX</fullName>
    </recommendedName>
</protein>
<dbReference type="GO" id="GO:0032153">
    <property type="term" value="C:cell division site"/>
    <property type="evidence" value="ECO:0007669"/>
    <property type="project" value="TreeGrafter"/>
</dbReference>
<dbReference type="RefSeq" id="WP_027704837.1">
    <property type="nucleotide sequence ID" value="NZ_AP018933.1"/>
</dbReference>
<keyword evidence="9 14" id="KW-1133">Transmembrane helix</keyword>
<dbReference type="KEGG" id="zpl:ZBT109_0486"/>
<evidence type="ECO:0000256" key="11">
    <source>
        <dbReference type="ARBA" id="ARBA00023306"/>
    </source>
</evidence>
<dbReference type="AlphaFoldDB" id="A0A348HCC2"/>
<evidence type="ECO:0000256" key="8">
    <source>
        <dbReference type="ARBA" id="ARBA00022692"/>
    </source>
</evidence>
<keyword evidence="7 12" id="KW-0132">Cell division</keyword>
<evidence type="ECO:0000256" key="9">
    <source>
        <dbReference type="ARBA" id="ARBA00022989"/>
    </source>
</evidence>
<evidence type="ECO:0000256" key="10">
    <source>
        <dbReference type="ARBA" id="ARBA00023136"/>
    </source>
</evidence>
<evidence type="ECO:0000259" key="15">
    <source>
        <dbReference type="Pfam" id="PF02687"/>
    </source>
</evidence>
<keyword evidence="11 12" id="KW-0131">Cell cycle</keyword>
<dbReference type="InterPro" id="IPR047590">
    <property type="entry name" value="FtsX_proteobact-type"/>
</dbReference>
<evidence type="ECO:0000256" key="3">
    <source>
        <dbReference type="ARBA" id="ARBA00011160"/>
    </source>
</evidence>
<dbReference type="InterPro" id="IPR040690">
    <property type="entry name" value="FtsX_ECD"/>
</dbReference>
<evidence type="ECO:0000256" key="2">
    <source>
        <dbReference type="ARBA" id="ARBA00007379"/>
    </source>
</evidence>
<organism evidence="17 18">
    <name type="scientific">Zymobacter palmae</name>
    <dbReference type="NCBI Taxonomy" id="33074"/>
    <lineage>
        <taxon>Bacteria</taxon>
        <taxon>Pseudomonadati</taxon>
        <taxon>Pseudomonadota</taxon>
        <taxon>Gammaproteobacteria</taxon>
        <taxon>Oceanospirillales</taxon>
        <taxon>Halomonadaceae</taxon>
        <taxon>Zymobacter group</taxon>
        <taxon>Zymobacter</taxon>
    </lineage>
</organism>
<reference evidence="17" key="1">
    <citation type="submission" date="2018-09" db="EMBL/GenBank/DDBJ databases">
        <title>Zymobacter palmae IAM14233 (=T109) whole genome analysis.</title>
        <authorList>
            <person name="Yanase H."/>
        </authorList>
    </citation>
    <scope>NUCLEOTIDE SEQUENCE [LARGE SCALE GENOMIC DNA]</scope>
    <source>
        <strain evidence="17">IAM14233</strain>
    </source>
</reference>
<proteinExistence type="inferred from homology"/>
<keyword evidence="6 12" id="KW-0997">Cell inner membrane</keyword>
<feature type="transmembrane region" description="Helical" evidence="14">
    <location>
        <begin position="208"/>
        <end position="228"/>
    </location>
</feature>
<dbReference type="Gene3D" id="3.30.70.3040">
    <property type="match status" value="1"/>
</dbReference>
<evidence type="ECO:0000256" key="6">
    <source>
        <dbReference type="ARBA" id="ARBA00022519"/>
    </source>
</evidence>
<evidence type="ECO:0000256" key="12">
    <source>
        <dbReference type="PIRNR" id="PIRNR003097"/>
    </source>
</evidence>
<feature type="domain" description="FtsX extracellular" evidence="16">
    <location>
        <begin position="96"/>
        <end position="188"/>
    </location>
</feature>
<dbReference type="InterPro" id="IPR003838">
    <property type="entry name" value="ABC3_permease_C"/>
</dbReference>
<keyword evidence="5 12" id="KW-1003">Cell membrane</keyword>
<keyword evidence="18" id="KW-1185">Reference proteome</keyword>
<dbReference type="OrthoDB" id="9813411at2"/>
<dbReference type="Proteomes" id="UP000267342">
    <property type="component" value="Chromosome"/>
</dbReference>
<evidence type="ECO:0000259" key="16">
    <source>
        <dbReference type="Pfam" id="PF18075"/>
    </source>
</evidence>
<dbReference type="InterPro" id="IPR004513">
    <property type="entry name" value="FtsX"/>
</dbReference>
<evidence type="ECO:0000313" key="18">
    <source>
        <dbReference type="Proteomes" id="UP000267342"/>
    </source>
</evidence>
<comment type="subcellular location">
    <subcellularLocation>
        <location evidence="1">Cell inner membrane</location>
        <topology evidence="1">Multi-pass membrane protein</topology>
    </subcellularLocation>
</comment>
<name>A0A348HCC2_9GAMM</name>
<evidence type="ECO:0000256" key="5">
    <source>
        <dbReference type="ARBA" id="ARBA00022475"/>
    </source>
</evidence>
<keyword evidence="8 14" id="KW-0812">Transmembrane</keyword>
<feature type="transmembrane region" description="Helical" evidence="14">
    <location>
        <begin position="302"/>
        <end position="326"/>
    </location>
</feature>
<dbReference type="GO" id="GO:0005886">
    <property type="term" value="C:plasma membrane"/>
    <property type="evidence" value="ECO:0007669"/>
    <property type="project" value="UniProtKB-SubCell"/>
</dbReference>
<evidence type="ECO:0000256" key="1">
    <source>
        <dbReference type="ARBA" id="ARBA00004429"/>
    </source>
</evidence>
<dbReference type="EMBL" id="AP018933">
    <property type="protein sequence ID" value="BBG29274.1"/>
    <property type="molecule type" value="Genomic_DNA"/>
</dbReference>
<dbReference type="GO" id="GO:0051301">
    <property type="term" value="P:cell division"/>
    <property type="evidence" value="ECO:0007669"/>
    <property type="project" value="UniProtKB-KW"/>
</dbReference>
<dbReference type="Pfam" id="PF18075">
    <property type="entry name" value="FtsX_ECD"/>
    <property type="match status" value="1"/>
</dbReference>
<sequence length="336" mass="36737">MNQRTRPPRRPTRAAAVQPASRGARTQQVSWENRYHAWRRHHRQVSSESFQRIRKHPIASALTMLAIAVSFVLPAMLWLAMSSVNALDGRLDDGSQMTLYIKPGTDNSVVERTAEQVRQTSGVAKVSVITADEGLKEFQQTLGLSLSSGQLRDNPLPAALIVSPQQRDTADVQALADKLKALPGVDEVRMDLAWLQRLKAIKGLGNRLVLALGVLFGFGVILIVGNTVRLSVESRRHEIEVITLLGATQGFVRRPFLYTGAWYGAGGGVLALLLLTLGRGWLSAPIRALAESYGSQYTLPGPGFSGSLLLFTCSILLGLLGAWVAVSHHWARIRPR</sequence>
<comment type="function">
    <text evidence="12">Part of the ABC transporter FtsEX involved in cellular division.</text>
</comment>
<dbReference type="PANTHER" id="PTHR47755">
    <property type="entry name" value="CELL DIVISION PROTEIN FTSX"/>
    <property type="match status" value="1"/>
</dbReference>
<dbReference type="STRING" id="1123510.GCA_000620025_01449"/>
<dbReference type="Pfam" id="PF02687">
    <property type="entry name" value="FtsX"/>
    <property type="match status" value="1"/>
</dbReference>
<evidence type="ECO:0000256" key="7">
    <source>
        <dbReference type="ARBA" id="ARBA00022618"/>
    </source>
</evidence>
<comment type="subunit">
    <text evidence="3">Forms a membrane-associated complex with FtsE.</text>
</comment>
<feature type="transmembrane region" description="Helical" evidence="14">
    <location>
        <begin position="261"/>
        <end position="282"/>
    </location>
</feature>
<evidence type="ECO:0000256" key="13">
    <source>
        <dbReference type="SAM" id="MobiDB-lite"/>
    </source>
</evidence>
<feature type="region of interest" description="Disordered" evidence="13">
    <location>
        <begin position="1"/>
        <end position="28"/>
    </location>
</feature>
<dbReference type="PIRSF" id="PIRSF003097">
    <property type="entry name" value="FtsX"/>
    <property type="match status" value="1"/>
</dbReference>
<accession>A0A348HCC2</accession>
<dbReference type="PANTHER" id="PTHR47755:SF1">
    <property type="entry name" value="CELL DIVISION PROTEIN FTSX"/>
    <property type="match status" value="1"/>
</dbReference>
<feature type="compositionally biased region" description="Basic residues" evidence="13">
    <location>
        <begin position="1"/>
        <end position="12"/>
    </location>
</feature>
<gene>
    <name evidence="17" type="ORF">ZBT109_0486</name>
</gene>
<dbReference type="NCBIfam" id="TIGR00439">
    <property type="entry name" value="FtsX_Gneg"/>
    <property type="match status" value="1"/>
</dbReference>
<keyword evidence="10 12" id="KW-0472">Membrane</keyword>